<proteinExistence type="predicted"/>
<dbReference type="PANTHER" id="PTHR46401:SF2">
    <property type="entry name" value="GLYCOSYLTRANSFERASE WBBK-RELATED"/>
    <property type="match status" value="1"/>
</dbReference>
<feature type="domain" description="Glycosyl transferase family 1" evidence="2">
    <location>
        <begin position="172"/>
        <end position="322"/>
    </location>
</feature>
<name>A0A397WRE6_9ARCH</name>
<evidence type="ECO:0000256" key="1">
    <source>
        <dbReference type="ARBA" id="ARBA00022679"/>
    </source>
</evidence>
<dbReference type="AlphaFoldDB" id="A0A397WRE6"/>
<comment type="caution">
    <text evidence="3">The sequence shown here is derived from an EMBL/GenBank/DDBJ whole genome shotgun (WGS) entry which is preliminary data.</text>
</comment>
<protein>
    <recommendedName>
        <fullName evidence="2">Glycosyl transferase family 1 domain-containing protein</fullName>
    </recommendedName>
</protein>
<gene>
    <name evidence="3" type="ORF">BXU00_02830</name>
</gene>
<sequence length="350" mass="41610">MIKVRVESLGKLDSSYYKYLFLYPPDGVIYLNKIKDTLITSSRKFISYLKVKRIIYSSIGRFPIFKIRKVSSSDLDLYHTSHLFLFTDKPYVTDFEHYYIFFFTHYPAYSGIGKIIIKKLFKQKNLKYLLPWTYEAYNTIPEEIRKDPKIREKLKVIYPAVPAEEYVDKDFDKIRLLFVARYFYAKGGSTVLKVFENLNKRYDIEMFIVTPKKWISDKILKKYNFIKWLESLTDEGLRNLYRKSHIYVYPGYSDSFGFTILEAMSYGNVVVTSEGFARREIIENEKTGYIIKRDKDEIKKYTDVISSLIENTNLIKEISLNAWKEIKYGKFSIGNRNKSLKEIYESSIKY</sequence>
<reference evidence="3 4" key="1">
    <citation type="journal article" date="2018" name="Syst. Appl. Microbiol.">
        <title>A new symbiotic nanoarchaeote (Candidatus Nanoclepta minutus) and its host (Zestosphaera tikiterensis gen. nov., sp. nov.) from a New Zealand hot spring.</title>
        <authorList>
            <person name="St John E."/>
            <person name="Liu Y."/>
            <person name="Podar M."/>
            <person name="Stott M.B."/>
            <person name="Meneghin J."/>
            <person name="Chen Z."/>
            <person name="Lagutin K."/>
            <person name="Mitchell K."/>
            <person name="Reysenbach A.L."/>
        </authorList>
    </citation>
    <scope>NUCLEOTIDE SEQUENCE [LARGE SCALE GENOMIC DNA]</scope>
    <source>
        <strain evidence="3">NZ3</strain>
    </source>
</reference>
<dbReference type="Pfam" id="PF00534">
    <property type="entry name" value="Glycos_transf_1"/>
    <property type="match status" value="1"/>
</dbReference>
<evidence type="ECO:0000259" key="2">
    <source>
        <dbReference type="Pfam" id="PF00534"/>
    </source>
</evidence>
<evidence type="ECO:0000313" key="4">
    <source>
        <dbReference type="Proteomes" id="UP000266622"/>
    </source>
</evidence>
<accession>A0A397WRE6</accession>
<dbReference type="PANTHER" id="PTHR46401">
    <property type="entry name" value="GLYCOSYLTRANSFERASE WBBK-RELATED"/>
    <property type="match status" value="1"/>
</dbReference>
<dbReference type="Gene3D" id="3.40.50.2000">
    <property type="entry name" value="Glycogen Phosphorylase B"/>
    <property type="match status" value="2"/>
</dbReference>
<organism evidence="3 4">
    <name type="scientific">Candidatus Nanoclepta minutus</name>
    <dbReference type="NCBI Taxonomy" id="1940235"/>
    <lineage>
        <taxon>Archaea</taxon>
        <taxon>Nanobdellota</taxon>
        <taxon>Candidatus Nanoclepta</taxon>
    </lineage>
</organism>
<evidence type="ECO:0000313" key="3">
    <source>
        <dbReference type="EMBL" id="RIB35236.1"/>
    </source>
</evidence>
<dbReference type="CDD" id="cd03801">
    <property type="entry name" value="GT4_PimA-like"/>
    <property type="match status" value="1"/>
</dbReference>
<dbReference type="SUPFAM" id="SSF53756">
    <property type="entry name" value="UDP-Glycosyltransferase/glycogen phosphorylase"/>
    <property type="match status" value="1"/>
</dbReference>
<dbReference type="GO" id="GO:0016757">
    <property type="term" value="F:glycosyltransferase activity"/>
    <property type="evidence" value="ECO:0007669"/>
    <property type="project" value="InterPro"/>
</dbReference>
<dbReference type="InterPro" id="IPR001296">
    <property type="entry name" value="Glyco_trans_1"/>
</dbReference>
<keyword evidence="1" id="KW-0808">Transferase</keyword>
<dbReference type="EMBL" id="MWMI01000004">
    <property type="protein sequence ID" value="RIB35236.1"/>
    <property type="molecule type" value="Genomic_DNA"/>
</dbReference>
<dbReference type="Proteomes" id="UP000266622">
    <property type="component" value="Unassembled WGS sequence"/>
</dbReference>